<dbReference type="Proteomes" id="UP001634393">
    <property type="component" value="Unassembled WGS sequence"/>
</dbReference>
<evidence type="ECO:0000259" key="2">
    <source>
        <dbReference type="PROSITE" id="PS50842"/>
    </source>
</evidence>
<dbReference type="InterPro" id="IPR036908">
    <property type="entry name" value="RlpA-like_sf"/>
</dbReference>
<dbReference type="PROSITE" id="PS50842">
    <property type="entry name" value="EXPANSIN_EG45"/>
    <property type="match status" value="1"/>
</dbReference>
<dbReference type="CDD" id="cd22269">
    <property type="entry name" value="DPBB_EG45-like"/>
    <property type="match status" value="1"/>
</dbReference>
<dbReference type="PANTHER" id="PTHR47480">
    <property type="entry name" value="EG45-LIKE DOMAIN CONTAINING PROTEIN"/>
    <property type="match status" value="1"/>
</dbReference>
<dbReference type="InterPro" id="IPR007112">
    <property type="entry name" value="Expansin/allergen_DPBB_dom"/>
</dbReference>
<reference evidence="3 4" key="1">
    <citation type="submission" date="2024-12" db="EMBL/GenBank/DDBJ databases">
        <title>The unique morphological basis and parallel evolutionary history of personate flowers in Penstemon.</title>
        <authorList>
            <person name="Depatie T.H."/>
            <person name="Wessinger C.A."/>
        </authorList>
    </citation>
    <scope>NUCLEOTIDE SEQUENCE [LARGE SCALE GENOMIC DNA]</scope>
    <source>
        <strain evidence="3">WTNN_2</strain>
        <tissue evidence="3">Leaf</tissue>
    </source>
</reference>
<organism evidence="3 4">
    <name type="scientific">Penstemon smallii</name>
    <dbReference type="NCBI Taxonomy" id="265156"/>
    <lineage>
        <taxon>Eukaryota</taxon>
        <taxon>Viridiplantae</taxon>
        <taxon>Streptophyta</taxon>
        <taxon>Embryophyta</taxon>
        <taxon>Tracheophyta</taxon>
        <taxon>Spermatophyta</taxon>
        <taxon>Magnoliopsida</taxon>
        <taxon>eudicotyledons</taxon>
        <taxon>Gunneridae</taxon>
        <taxon>Pentapetalae</taxon>
        <taxon>asterids</taxon>
        <taxon>lamiids</taxon>
        <taxon>Lamiales</taxon>
        <taxon>Plantaginaceae</taxon>
        <taxon>Cheloneae</taxon>
        <taxon>Penstemon</taxon>
    </lineage>
</organism>
<comment type="caution">
    <text evidence="3">The sequence shown here is derived from an EMBL/GenBank/DDBJ whole genome shotgun (WGS) entry which is preliminary data.</text>
</comment>
<evidence type="ECO:0000313" key="3">
    <source>
        <dbReference type="EMBL" id="KAL3819068.1"/>
    </source>
</evidence>
<feature type="signal peptide" evidence="1">
    <location>
        <begin position="1"/>
        <end position="30"/>
    </location>
</feature>
<evidence type="ECO:0000313" key="4">
    <source>
        <dbReference type="Proteomes" id="UP001634393"/>
    </source>
</evidence>
<gene>
    <name evidence="3" type="ORF">ACJIZ3_004973</name>
</gene>
<evidence type="ECO:0000256" key="1">
    <source>
        <dbReference type="SAM" id="SignalP"/>
    </source>
</evidence>
<keyword evidence="4" id="KW-1185">Reference proteome</keyword>
<keyword evidence="1" id="KW-0732">Signal</keyword>
<sequence>MYQLFYCRTYALLICLFLFRSGPTIQFARADIGMASQYVPPYTPTACYGDDRSQFPTSNLFAAAGEGTWDGGAACGRQYLVRCINGPKRGSCKPDFQTIRVRVVDRAQTSVSRPTKEVTSLVLSNTAYMTIADPSVPFVNIEFWYCFASKEQLTIPF</sequence>
<dbReference type="SUPFAM" id="SSF50685">
    <property type="entry name" value="Barwin-like endoglucanases"/>
    <property type="match status" value="1"/>
</dbReference>
<feature type="chain" id="PRO_5044896158" description="Expansin-like EG45 domain-containing protein" evidence="1">
    <location>
        <begin position="31"/>
        <end position="157"/>
    </location>
</feature>
<dbReference type="AlphaFoldDB" id="A0ABD3S3K4"/>
<name>A0ABD3S3K4_9LAMI</name>
<dbReference type="Gene3D" id="2.40.40.10">
    <property type="entry name" value="RlpA-like domain"/>
    <property type="match status" value="1"/>
</dbReference>
<protein>
    <recommendedName>
        <fullName evidence="2">Expansin-like EG45 domain-containing protein</fullName>
    </recommendedName>
</protein>
<proteinExistence type="predicted"/>
<dbReference type="PANTHER" id="PTHR47480:SF1">
    <property type="entry name" value="EG45-LIKE DOMAIN CONTAINING PROTEIN 1"/>
    <property type="match status" value="1"/>
</dbReference>
<dbReference type="EMBL" id="JBJXBP010000007">
    <property type="protein sequence ID" value="KAL3819068.1"/>
    <property type="molecule type" value="Genomic_DNA"/>
</dbReference>
<feature type="domain" description="Expansin-like EG45" evidence="2">
    <location>
        <begin position="44"/>
        <end position="143"/>
    </location>
</feature>
<accession>A0ABD3S3K4</accession>